<accession>A0A9X1YU47</accession>
<keyword evidence="3" id="KW-0804">Transcription</keyword>
<sequence length="339" mass="37595">MSCKTGTDVAAYSLTPQPYRVAVNHPRRISRLVSGGVRQQLPEELGDCCSEQFSLERDLILIRHRYHPVLDLVEEASPAGDFDMLGITFGMQGSLAYQAVGGPALFFRAGYTTVTVFQRSLEHLSFAAGATVNQLRLLVGEKTLCRYVGQEHARRLLATGKPCQLAQRKTSSASSANANALVRHLTHNDHNVLNIHIHTLSLLAEQLDFLVPSANRMAPTTLSLPDMQKVQRVRDLMMEYLDQPLTVSYLCSAAGLSESGLKEGFHAVFKTTPHRMLLELRMRRARVLLESGRQVAQVAYNVGYKHPSNFSAAFSKFYGTSPKSVFAAFQQQYQDPVNA</sequence>
<dbReference type="Pfam" id="PF12833">
    <property type="entry name" value="HTH_18"/>
    <property type="match status" value="1"/>
</dbReference>
<evidence type="ECO:0000259" key="4">
    <source>
        <dbReference type="PROSITE" id="PS01124"/>
    </source>
</evidence>
<evidence type="ECO:0000256" key="3">
    <source>
        <dbReference type="ARBA" id="ARBA00023163"/>
    </source>
</evidence>
<organism evidence="5 6">
    <name type="scientific">Pseudomonas morbosilactucae</name>
    <dbReference type="NCBI Taxonomy" id="2938197"/>
    <lineage>
        <taxon>Bacteria</taxon>
        <taxon>Pseudomonadati</taxon>
        <taxon>Pseudomonadota</taxon>
        <taxon>Gammaproteobacteria</taxon>
        <taxon>Pseudomonadales</taxon>
        <taxon>Pseudomonadaceae</taxon>
        <taxon>Pseudomonas</taxon>
    </lineage>
</organism>
<dbReference type="Gene3D" id="1.10.10.60">
    <property type="entry name" value="Homeodomain-like"/>
    <property type="match status" value="1"/>
</dbReference>
<dbReference type="GO" id="GO:0003700">
    <property type="term" value="F:DNA-binding transcription factor activity"/>
    <property type="evidence" value="ECO:0007669"/>
    <property type="project" value="InterPro"/>
</dbReference>
<proteinExistence type="predicted"/>
<dbReference type="PROSITE" id="PS01124">
    <property type="entry name" value="HTH_ARAC_FAMILY_2"/>
    <property type="match status" value="1"/>
</dbReference>
<name>A0A9X1YU47_9PSED</name>
<dbReference type="RefSeq" id="WP_268265039.1">
    <property type="nucleotide sequence ID" value="NZ_JALQCW010000021.1"/>
</dbReference>
<dbReference type="EMBL" id="JALQCW010000021">
    <property type="protein sequence ID" value="MCK9798090.1"/>
    <property type="molecule type" value="Genomic_DNA"/>
</dbReference>
<dbReference type="PANTHER" id="PTHR47893:SF1">
    <property type="entry name" value="REGULATORY PROTEIN PCHR"/>
    <property type="match status" value="1"/>
</dbReference>
<protein>
    <submittedName>
        <fullName evidence="5">AraC family transcriptional regulator</fullName>
    </submittedName>
</protein>
<dbReference type="AlphaFoldDB" id="A0A9X1YU47"/>
<dbReference type="PANTHER" id="PTHR47893">
    <property type="entry name" value="REGULATORY PROTEIN PCHR"/>
    <property type="match status" value="1"/>
</dbReference>
<comment type="caution">
    <text evidence="5">The sequence shown here is derived from an EMBL/GenBank/DDBJ whole genome shotgun (WGS) entry which is preliminary data.</text>
</comment>
<reference evidence="5 6" key="2">
    <citation type="journal article" date="2023" name="Plant Pathol.">
        <title>Dismantling and reorganizing Pseudomonas marginalis sensu#lato.</title>
        <authorList>
            <person name="Sawada H."/>
            <person name="Fujikawa T."/>
            <person name="Satou M."/>
        </authorList>
    </citation>
    <scope>NUCLEOTIDE SEQUENCE [LARGE SCALE GENOMIC DNA]</scope>
    <source>
        <strain evidence="5 6">MAFF 302030</strain>
    </source>
</reference>
<evidence type="ECO:0000313" key="6">
    <source>
        <dbReference type="Proteomes" id="UP001155059"/>
    </source>
</evidence>
<evidence type="ECO:0000256" key="2">
    <source>
        <dbReference type="ARBA" id="ARBA00023125"/>
    </source>
</evidence>
<dbReference type="InterPro" id="IPR009057">
    <property type="entry name" value="Homeodomain-like_sf"/>
</dbReference>
<keyword evidence="1" id="KW-0805">Transcription regulation</keyword>
<dbReference type="SMART" id="SM00342">
    <property type="entry name" value="HTH_ARAC"/>
    <property type="match status" value="1"/>
</dbReference>
<dbReference type="SUPFAM" id="SSF46689">
    <property type="entry name" value="Homeodomain-like"/>
    <property type="match status" value="2"/>
</dbReference>
<dbReference type="GO" id="GO:0043565">
    <property type="term" value="F:sequence-specific DNA binding"/>
    <property type="evidence" value="ECO:0007669"/>
    <property type="project" value="InterPro"/>
</dbReference>
<dbReference type="InterPro" id="IPR018062">
    <property type="entry name" value="HTH_AraC-typ_CS"/>
</dbReference>
<feature type="domain" description="HTH araC/xylS-type" evidence="4">
    <location>
        <begin position="231"/>
        <end position="328"/>
    </location>
</feature>
<keyword evidence="2" id="KW-0238">DNA-binding</keyword>
<dbReference type="PROSITE" id="PS00041">
    <property type="entry name" value="HTH_ARAC_FAMILY_1"/>
    <property type="match status" value="1"/>
</dbReference>
<reference evidence="5 6" key="1">
    <citation type="journal article" date="2022" name="Int. J. Syst. Evol. Microbiol.">
        <title>Pseudomonas aegrilactucae sp. nov. and Pseudomonas morbosilactucae sp. nov., pathogens causing bacterial rot of lettuce in Japan.</title>
        <authorList>
            <person name="Sawada H."/>
            <person name="Fujikawa T."/>
            <person name="Satou M."/>
        </authorList>
    </citation>
    <scope>NUCLEOTIDE SEQUENCE [LARGE SCALE GENOMIC DNA]</scope>
    <source>
        <strain evidence="5 6">MAFF 302030</strain>
    </source>
</reference>
<dbReference type="InterPro" id="IPR053142">
    <property type="entry name" value="PchR_regulatory_protein"/>
</dbReference>
<dbReference type="InterPro" id="IPR018060">
    <property type="entry name" value="HTH_AraC"/>
</dbReference>
<dbReference type="GO" id="GO:0009893">
    <property type="term" value="P:positive regulation of metabolic process"/>
    <property type="evidence" value="ECO:0007669"/>
    <property type="project" value="UniProtKB-ARBA"/>
</dbReference>
<dbReference type="Proteomes" id="UP001155059">
    <property type="component" value="Unassembled WGS sequence"/>
</dbReference>
<gene>
    <name evidence="5" type="ORF">M1B34_10220</name>
</gene>
<evidence type="ECO:0000256" key="1">
    <source>
        <dbReference type="ARBA" id="ARBA00023015"/>
    </source>
</evidence>
<evidence type="ECO:0000313" key="5">
    <source>
        <dbReference type="EMBL" id="MCK9798090.1"/>
    </source>
</evidence>